<dbReference type="PANTHER" id="PTHR37312">
    <property type="entry name" value="MEMBRANE-BOUND ACYLTRANSFERASE YKRP-RELATED"/>
    <property type="match status" value="1"/>
</dbReference>
<feature type="transmembrane region" description="Helical" evidence="3">
    <location>
        <begin position="187"/>
        <end position="207"/>
    </location>
</feature>
<evidence type="ECO:0000259" key="4">
    <source>
        <dbReference type="Pfam" id="PF01757"/>
    </source>
</evidence>
<feature type="transmembrane region" description="Helical" evidence="3">
    <location>
        <begin position="135"/>
        <end position="151"/>
    </location>
</feature>
<dbReference type="AlphaFoldDB" id="A0A3N9UKT8"/>
<feature type="domain" description="Acyltransferase 3" evidence="4">
    <location>
        <begin position="12"/>
        <end position="312"/>
    </location>
</feature>
<evidence type="ECO:0000313" key="5">
    <source>
        <dbReference type="EMBL" id="RQW76549.1"/>
    </source>
</evidence>
<keyword evidence="6" id="KW-1185">Reference proteome</keyword>
<comment type="similarity">
    <text evidence="2">Belongs to the acyltransferase 3 family.</text>
</comment>
<gene>
    <name evidence="5" type="ORF">EBB45_03080</name>
</gene>
<keyword evidence="5" id="KW-0012">Acyltransferase</keyword>
<dbReference type="InterPro" id="IPR002656">
    <property type="entry name" value="Acyl_transf_3_dom"/>
</dbReference>
<organism evidence="5 6">
    <name type="scientific">Lysinibacillus composti</name>
    <dbReference type="NCBI Taxonomy" id="720633"/>
    <lineage>
        <taxon>Bacteria</taxon>
        <taxon>Bacillati</taxon>
        <taxon>Bacillota</taxon>
        <taxon>Bacilli</taxon>
        <taxon>Bacillales</taxon>
        <taxon>Bacillaceae</taxon>
        <taxon>Lysinibacillus</taxon>
    </lineage>
</organism>
<keyword evidence="3" id="KW-0812">Transmembrane</keyword>
<feature type="transmembrane region" description="Helical" evidence="3">
    <location>
        <begin position="44"/>
        <end position="64"/>
    </location>
</feature>
<feature type="transmembrane region" description="Helical" evidence="3">
    <location>
        <begin position="157"/>
        <end position="175"/>
    </location>
</feature>
<dbReference type="InterPro" id="IPR052734">
    <property type="entry name" value="Nod_factor_acetyltransferase"/>
</dbReference>
<evidence type="ECO:0000256" key="2">
    <source>
        <dbReference type="ARBA" id="ARBA00007400"/>
    </source>
</evidence>
<evidence type="ECO:0000313" key="6">
    <source>
        <dbReference type="Proteomes" id="UP000274033"/>
    </source>
</evidence>
<keyword evidence="5" id="KW-0808">Transferase</keyword>
<feature type="transmembrane region" description="Helical" evidence="3">
    <location>
        <begin position="12"/>
        <end position="32"/>
    </location>
</feature>
<name>A0A3N9UKT8_9BACI</name>
<keyword evidence="3" id="KW-0472">Membrane</keyword>
<dbReference type="PANTHER" id="PTHR37312:SF1">
    <property type="entry name" value="MEMBRANE-BOUND ACYLTRANSFERASE YKRP-RELATED"/>
    <property type="match status" value="1"/>
</dbReference>
<dbReference type="Pfam" id="PF01757">
    <property type="entry name" value="Acyl_transf_3"/>
    <property type="match status" value="1"/>
</dbReference>
<comment type="caution">
    <text evidence="5">The sequence shown here is derived from an EMBL/GenBank/DDBJ whole genome shotgun (WGS) entry which is preliminary data.</text>
</comment>
<reference evidence="5 6" key="1">
    <citation type="journal article" date="2013" name="J. Microbiol.">
        <title>Lysinibacillus chungkukjangi sp. nov., isolated from Chungkukjang, Korean fermented soybean food.</title>
        <authorList>
            <person name="Kim S.J."/>
            <person name="Jang Y.H."/>
            <person name="Hamada M."/>
            <person name="Ahn J.H."/>
            <person name="Weon H.Y."/>
            <person name="Suzuki K."/>
            <person name="Whang K.S."/>
            <person name="Kwon S.W."/>
        </authorList>
    </citation>
    <scope>NUCLEOTIDE SEQUENCE [LARGE SCALE GENOMIC DNA]</scope>
    <source>
        <strain evidence="5 6">MCCC 1A12701</strain>
    </source>
</reference>
<feature type="transmembrane region" description="Helical" evidence="3">
    <location>
        <begin position="109"/>
        <end position="130"/>
    </location>
</feature>
<evidence type="ECO:0000256" key="3">
    <source>
        <dbReference type="SAM" id="Phobius"/>
    </source>
</evidence>
<sequence length="327" mass="38639">MKKERFILNREAYFDNAKAILIFLVIIGHMMSKFIGDSHLIGSTYFFIYTFHMPAFVLISGYFSKKVYQPGYIRKIAKKLLIPYLILQTMYSMYYYFVFDDSISFSLFIPRWALWFLLSLFFWNILLYFFGKIKFGLLLAILISLLVGYVSEVNEVLSLSRTFFFFPFFLMGYHLEKKHFKKLKTRTNLTIGLILSIVIFAIVYKYIPLDFNVWLMEKRSYAEMSDLPSNIVWLARLCTYFVMAIATYMFLVLVPKRKVFFTSIGRVTMAIYLSHMAIVRIFYDSTLRDFIENSGQYWILIIGGISIVYLLSRKPFVKVMNKIAMGK</sequence>
<proteinExistence type="inferred from homology"/>
<evidence type="ECO:0000256" key="1">
    <source>
        <dbReference type="ARBA" id="ARBA00004370"/>
    </source>
</evidence>
<comment type="subcellular location">
    <subcellularLocation>
        <location evidence="1">Membrane</location>
    </subcellularLocation>
</comment>
<dbReference type="GO" id="GO:0016747">
    <property type="term" value="F:acyltransferase activity, transferring groups other than amino-acyl groups"/>
    <property type="evidence" value="ECO:0007669"/>
    <property type="project" value="InterPro"/>
</dbReference>
<feature type="transmembrane region" description="Helical" evidence="3">
    <location>
        <begin position="295"/>
        <end position="312"/>
    </location>
</feature>
<protein>
    <submittedName>
        <fullName evidence="5">Acyltransferase</fullName>
    </submittedName>
</protein>
<keyword evidence="3" id="KW-1133">Transmembrane helix</keyword>
<feature type="transmembrane region" description="Helical" evidence="3">
    <location>
        <begin position="231"/>
        <end position="252"/>
    </location>
</feature>
<dbReference type="Proteomes" id="UP000274033">
    <property type="component" value="Unassembled WGS sequence"/>
</dbReference>
<feature type="transmembrane region" description="Helical" evidence="3">
    <location>
        <begin position="264"/>
        <end position="283"/>
    </location>
</feature>
<feature type="transmembrane region" description="Helical" evidence="3">
    <location>
        <begin position="76"/>
        <end position="97"/>
    </location>
</feature>
<dbReference type="EMBL" id="RRCT01000001">
    <property type="protein sequence ID" value="RQW76549.1"/>
    <property type="molecule type" value="Genomic_DNA"/>
</dbReference>
<accession>A0A3N9UKT8</accession>